<dbReference type="VEuPathDB" id="FungiDB:BDV34DRAFT_162189"/>
<dbReference type="AlphaFoldDB" id="A0A5N6D929"/>
<proteinExistence type="predicted"/>
<keyword evidence="1" id="KW-1133">Transmembrane helix</keyword>
<accession>A0A5N6D929</accession>
<protein>
    <submittedName>
        <fullName evidence="2">Uncharacterized protein</fullName>
    </submittedName>
</protein>
<evidence type="ECO:0000313" key="3">
    <source>
        <dbReference type="Proteomes" id="UP000326532"/>
    </source>
</evidence>
<reference evidence="2 3" key="1">
    <citation type="submission" date="2019-04" db="EMBL/GenBank/DDBJ databases">
        <title>Fungal friends and foes A comparative genomics study of 23 Aspergillus species from section Flavi.</title>
        <authorList>
            <consortium name="DOE Joint Genome Institute"/>
            <person name="Kjaerbolling I."/>
            <person name="Vesth T.C."/>
            <person name="Frisvad J.C."/>
            <person name="Nybo J.L."/>
            <person name="Theobald S."/>
            <person name="Kildgaard S."/>
            <person name="Petersen T.I."/>
            <person name="Kuo A."/>
            <person name="Sato A."/>
            <person name="Lyhne E.K."/>
            <person name="Kogle M.E."/>
            <person name="Wiebenga A."/>
            <person name="Kun R.S."/>
            <person name="Lubbers R.J."/>
            <person name="Makela M.R."/>
            <person name="Barry K."/>
            <person name="Chovatia M."/>
            <person name="Clum A."/>
            <person name="Daum C."/>
            <person name="Haridas S."/>
            <person name="He G."/>
            <person name="LaButti K."/>
            <person name="Lipzen A."/>
            <person name="Mondo S."/>
            <person name="Pangilinan J."/>
            <person name="Riley R."/>
            <person name="Salamov A."/>
            <person name="Simmons B.A."/>
            <person name="Magnuson J.K."/>
            <person name="Henrissat B."/>
            <person name="Mortensen U.H."/>
            <person name="Larsen T.O."/>
            <person name="De vries R.P."/>
            <person name="Grigoriev I.V."/>
            <person name="Machida M."/>
            <person name="Baker S.E."/>
            <person name="Andersen M.R."/>
        </authorList>
    </citation>
    <scope>NUCLEOTIDE SEQUENCE [LARGE SCALE GENOMIC DNA]</scope>
    <source>
        <strain evidence="2 3">CBS 117618</strain>
    </source>
</reference>
<keyword evidence="1" id="KW-0812">Transmembrane</keyword>
<name>A0A5N6D929_ASPPA</name>
<dbReference type="EMBL" id="ML735014">
    <property type="protein sequence ID" value="KAB8201764.1"/>
    <property type="molecule type" value="Genomic_DNA"/>
</dbReference>
<keyword evidence="1" id="KW-0472">Membrane</keyword>
<evidence type="ECO:0000256" key="1">
    <source>
        <dbReference type="SAM" id="Phobius"/>
    </source>
</evidence>
<gene>
    <name evidence="2" type="ORF">BDV34DRAFT_162189</name>
</gene>
<dbReference type="Proteomes" id="UP000326532">
    <property type="component" value="Unassembled WGS sequence"/>
</dbReference>
<evidence type="ECO:0000313" key="2">
    <source>
        <dbReference type="EMBL" id="KAB8201764.1"/>
    </source>
</evidence>
<keyword evidence="3" id="KW-1185">Reference proteome</keyword>
<sequence>MTRTPQVMYGRWRHVGGSVLDSPRLLIDRALFSTALLFLCLFDFSHALSTSTFSYLLPVMTLFSHWVNPGQWNDSYVFHSICRANTSWGLLTRRSVLGHRSSAAGLLAWSGPWFCKMICGGPHVLFSLLVNVLLPTLYLVPACFLFPSVA</sequence>
<organism evidence="2 3">
    <name type="scientific">Aspergillus parasiticus</name>
    <dbReference type="NCBI Taxonomy" id="5067"/>
    <lineage>
        <taxon>Eukaryota</taxon>
        <taxon>Fungi</taxon>
        <taxon>Dikarya</taxon>
        <taxon>Ascomycota</taxon>
        <taxon>Pezizomycotina</taxon>
        <taxon>Eurotiomycetes</taxon>
        <taxon>Eurotiomycetidae</taxon>
        <taxon>Eurotiales</taxon>
        <taxon>Aspergillaceae</taxon>
        <taxon>Aspergillus</taxon>
        <taxon>Aspergillus subgen. Circumdati</taxon>
    </lineage>
</organism>
<feature type="transmembrane region" description="Helical" evidence="1">
    <location>
        <begin position="124"/>
        <end position="146"/>
    </location>
</feature>